<dbReference type="Proteomes" id="UP000078492">
    <property type="component" value="Unassembled WGS sequence"/>
</dbReference>
<feature type="region of interest" description="Disordered" evidence="1">
    <location>
        <begin position="352"/>
        <end position="379"/>
    </location>
</feature>
<keyword evidence="3" id="KW-1185">Reference proteome</keyword>
<feature type="compositionally biased region" description="Basic and acidic residues" evidence="1">
    <location>
        <begin position="474"/>
        <end position="497"/>
    </location>
</feature>
<feature type="non-terminal residue" evidence="2">
    <location>
        <position position="1"/>
    </location>
</feature>
<protein>
    <submittedName>
        <fullName evidence="2">Uncharacterized protein</fullName>
    </submittedName>
</protein>
<reference evidence="2 3" key="1">
    <citation type="submission" date="2015-09" db="EMBL/GenBank/DDBJ databases">
        <title>Trachymyrmex cornetzi WGS genome.</title>
        <authorList>
            <person name="Nygaard S."/>
            <person name="Hu H."/>
            <person name="Boomsma J."/>
            <person name="Zhang G."/>
        </authorList>
    </citation>
    <scope>NUCLEOTIDE SEQUENCE [LARGE SCALE GENOMIC DNA]</scope>
    <source>
        <strain evidence="2">Tcor2-1</strain>
        <tissue evidence="2">Whole body</tissue>
    </source>
</reference>
<proteinExistence type="predicted"/>
<organism evidence="2 3">
    <name type="scientific">Trachymyrmex cornetzi</name>
    <dbReference type="NCBI Taxonomy" id="471704"/>
    <lineage>
        <taxon>Eukaryota</taxon>
        <taxon>Metazoa</taxon>
        <taxon>Ecdysozoa</taxon>
        <taxon>Arthropoda</taxon>
        <taxon>Hexapoda</taxon>
        <taxon>Insecta</taxon>
        <taxon>Pterygota</taxon>
        <taxon>Neoptera</taxon>
        <taxon>Endopterygota</taxon>
        <taxon>Hymenoptera</taxon>
        <taxon>Apocrita</taxon>
        <taxon>Aculeata</taxon>
        <taxon>Formicoidea</taxon>
        <taxon>Formicidae</taxon>
        <taxon>Myrmicinae</taxon>
        <taxon>Trachymyrmex</taxon>
    </lineage>
</organism>
<dbReference type="STRING" id="471704.A0A151IVB7"/>
<feature type="region of interest" description="Disordered" evidence="1">
    <location>
        <begin position="198"/>
        <end position="238"/>
    </location>
</feature>
<feature type="region of interest" description="Disordered" evidence="1">
    <location>
        <begin position="100"/>
        <end position="120"/>
    </location>
</feature>
<evidence type="ECO:0000313" key="3">
    <source>
        <dbReference type="Proteomes" id="UP000078492"/>
    </source>
</evidence>
<accession>A0A151IVB7</accession>
<feature type="region of interest" description="Disordered" evidence="1">
    <location>
        <begin position="407"/>
        <end position="427"/>
    </location>
</feature>
<gene>
    <name evidence="2" type="ORF">ALC57_16386</name>
</gene>
<evidence type="ECO:0000256" key="1">
    <source>
        <dbReference type="SAM" id="MobiDB-lite"/>
    </source>
</evidence>
<feature type="region of interest" description="Disordered" evidence="1">
    <location>
        <begin position="462"/>
        <end position="497"/>
    </location>
</feature>
<dbReference type="EMBL" id="KQ980913">
    <property type="protein sequence ID" value="KYN11467.1"/>
    <property type="molecule type" value="Genomic_DNA"/>
</dbReference>
<feature type="region of interest" description="Disordered" evidence="1">
    <location>
        <begin position="152"/>
        <end position="182"/>
    </location>
</feature>
<dbReference type="AlphaFoldDB" id="A0A151IVB7"/>
<sequence>ALVMADPHVHYIDYPLSPKIKYFKRYGIEGAAKGKYPYKNIKAHYTKCHVSPAVDAAGPSTRGSLVTAGPSTRSTTSFTTARSKTVVKSAAPIATSKEARRCEPAAMRSRRRPPRRDAKPRVVSVEIVGGGSWTSVTKEKCGEGALKKLPAINEQPVSRTRRATSVPAEKSDDQTGARLPTPSSSYRKLYLITLTSPDEEGTQFQPGGVGRLSLKRNRSTRPPPTTTSSEGVVTRFRRSTSAPVEKSVMDARLLALDRSSSRATGNSTSPMVGACLRPLEAVYRGIQATTLITCTVTTTTCGSPITSTGFTGGVGRQPTPLTCLPQRSVLPTIGEERTSPCVAVITPPTGGFNTSLLIQPRPTTPEPERGPEERRQEGAVSRTLIIEGDKQWGGQWTVSVGRRAKRRLHQNDKSLSNSEFPPTAGPLRSPRIAPLCALIGAAPMNHHDESLKVKSTNINICPEKTPSRNVLPVGEERRRRETSPEDRTGGDVVLEQR</sequence>
<name>A0A151IVB7_9HYME</name>
<evidence type="ECO:0000313" key="2">
    <source>
        <dbReference type="EMBL" id="KYN11467.1"/>
    </source>
</evidence>
<feature type="compositionally biased region" description="Basic and acidic residues" evidence="1">
    <location>
        <begin position="366"/>
        <end position="377"/>
    </location>
</feature>